<keyword evidence="1" id="KW-0812">Transmembrane</keyword>
<evidence type="ECO:0000313" key="2">
    <source>
        <dbReference type="EMBL" id="RXK50616.1"/>
    </source>
</evidence>
<evidence type="ECO:0000256" key="1">
    <source>
        <dbReference type="SAM" id="Phobius"/>
    </source>
</evidence>
<dbReference type="Proteomes" id="UP000289691">
    <property type="component" value="Unassembled WGS sequence"/>
</dbReference>
<comment type="caution">
    <text evidence="2">The sequence shown here is derived from an EMBL/GenBank/DDBJ whole genome shotgun (WGS) entry which is preliminary data.</text>
</comment>
<keyword evidence="1" id="KW-1133">Transmembrane helix</keyword>
<dbReference type="OrthoDB" id="239436at2157"/>
<name>A0A498L348_9EURY</name>
<dbReference type="EMBL" id="RDFA01000002">
    <property type="protein sequence ID" value="RXK50616.1"/>
    <property type="molecule type" value="Genomic_DNA"/>
</dbReference>
<keyword evidence="1" id="KW-0472">Membrane</keyword>
<evidence type="ECO:0000313" key="3">
    <source>
        <dbReference type="Proteomes" id="UP000289691"/>
    </source>
</evidence>
<reference evidence="2 3" key="1">
    <citation type="submission" date="2019-01" db="EMBL/GenBank/DDBJ databases">
        <title>Halorientalis sp. F13-25 a new haloarchaeum isolated from hypersaline water.</title>
        <authorList>
            <person name="Ana D.-V."/>
            <person name="Cristina S.-P."/>
            <person name="Antonio V."/>
        </authorList>
    </citation>
    <scope>NUCLEOTIDE SEQUENCE [LARGE SCALE GENOMIC DNA]</scope>
    <source>
        <strain evidence="2 3">F13-25</strain>
    </source>
</reference>
<keyword evidence="3" id="KW-1185">Reference proteome</keyword>
<protein>
    <submittedName>
        <fullName evidence="2">PH domain-containing protein</fullName>
    </submittedName>
</protein>
<proteinExistence type="predicted"/>
<accession>A0A498L348</accession>
<feature type="transmembrane region" description="Helical" evidence="1">
    <location>
        <begin position="38"/>
        <end position="55"/>
    </location>
</feature>
<organism evidence="2 3">
    <name type="scientific">Halorientalis pallida</name>
    <dbReference type="NCBI Taxonomy" id="2479928"/>
    <lineage>
        <taxon>Archaea</taxon>
        <taxon>Methanobacteriati</taxon>
        <taxon>Methanobacteriota</taxon>
        <taxon>Stenosarchaea group</taxon>
        <taxon>Halobacteria</taxon>
        <taxon>Halobacteriales</taxon>
        <taxon>Haloarculaceae</taxon>
        <taxon>Halorientalis</taxon>
    </lineage>
</organism>
<sequence>MDGEEVLIDARPAWSAYSIHLLVAVLVFVGGLAAGDEAVIAGFLVAGLIGGYVFYQRRKVRYVVTDRRMMKLTGISSKASNEAWMLDVRGLQTGASLIERLLGHGHIVVSTDILSSGFGRFQGMTFGGISNYEEVAAVIRERQNEQKM</sequence>
<dbReference type="AlphaFoldDB" id="A0A498L348"/>
<gene>
    <name evidence="2" type="ORF">EAF64_06205</name>
</gene>
<feature type="transmembrane region" description="Helical" evidence="1">
    <location>
        <begin position="12"/>
        <end position="32"/>
    </location>
</feature>
<dbReference type="PANTHER" id="PTHR37938">
    <property type="entry name" value="BLL0215 PROTEIN"/>
    <property type="match status" value="1"/>
</dbReference>
<dbReference type="PANTHER" id="PTHR37938:SF1">
    <property type="entry name" value="BLL0215 PROTEIN"/>
    <property type="match status" value="1"/>
</dbReference>